<protein>
    <submittedName>
        <fullName evidence="1">Uncharacterized protein</fullName>
    </submittedName>
</protein>
<dbReference type="OrthoDB" id="772471at2"/>
<dbReference type="EMBL" id="JSYN01000008">
    <property type="protein sequence ID" value="KIA94769.1"/>
    <property type="molecule type" value="Genomic_DNA"/>
</dbReference>
<reference evidence="1 2" key="1">
    <citation type="submission" date="2014-10" db="EMBL/GenBank/DDBJ databases">
        <title>Pedobacter Kyungheensis.</title>
        <authorList>
            <person name="Anderson B.M."/>
            <person name="Newman J.D."/>
        </authorList>
    </citation>
    <scope>NUCLEOTIDE SEQUENCE [LARGE SCALE GENOMIC DNA]</scope>
    <source>
        <strain evidence="1 2">KACC 16221</strain>
    </source>
</reference>
<proteinExistence type="predicted"/>
<evidence type="ECO:0000313" key="1">
    <source>
        <dbReference type="EMBL" id="KIA94769.1"/>
    </source>
</evidence>
<comment type="caution">
    <text evidence="1">The sequence shown here is derived from an EMBL/GenBank/DDBJ whole genome shotgun (WGS) entry which is preliminary data.</text>
</comment>
<dbReference type="RefSeq" id="WP_039474549.1">
    <property type="nucleotide sequence ID" value="NZ_JSYN01000008.1"/>
</dbReference>
<organism evidence="1 2">
    <name type="scientific">Pedobacter kyungheensis</name>
    <dbReference type="NCBI Taxonomy" id="1069985"/>
    <lineage>
        <taxon>Bacteria</taxon>
        <taxon>Pseudomonadati</taxon>
        <taxon>Bacteroidota</taxon>
        <taxon>Sphingobacteriia</taxon>
        <taxon>Sphingobacteriales</taxon>
        <taxon>Sphingobacteriaceae</taxon>
        <taxon>Pedobacter</taxon>
    </lineage>
</organism>
<accession>A0A0C1G3Q1</accession>
<dbReference type="Proteomes" id="UP000031246">
    <property type="component" value="Unassembled WGS sequence"/>
</dbReference>
<evidence type="ECO:0000313" key="2">
    <source>
        <dbReference type="Proteomes" id="UP000031246"/>
    </source>
</evidence>
<name>A0A0C1G3Q1_9SPHI</name>
<keyword evidence="2" id="KW-1185">Reference proteome</keyword>
<gene>
    <name evidence="1" type="ORF">OC25_08920</name>
</gene>
<sequence length="112" mass="12832">MKKTINVLVDLFGQSIIELPVTYTISTDEARPTEAMVICKITLADEDVPGWLYARNFSFFFSQTDNANGSTLSICRAAGKQNVYYEQMLNVVSDYIWLKEFYPKKQENKVLC</sequence>
<dbReference type="AlphaFoldDB" id="A0A0C1G3Q1"/>